<keyword evidence="3" id="KW-1185">Reference proteome</keyword>
<dbReference type="PROSITE" id="PS50878">
    <property type="entry name" value="RT_POL"/>
    <property type="match status" value="1"/>
</dbReference>
<reference evidence="2 3" key="1">
    <citation type="submission" date="2018-09" db="EMBL/GenBank/DDBJ databases">
        <title>Genome Sequence of Paenibacillus lautus Strain E7593-69, Azo Dye-Degrading Bacteria, Isolated from Commercial Tattoo Inks.</title>
        <authorList>
            <person name="Nho S.W."/>
            <person name="Kim S.-J."/>
            <person name="Kweon O."/>
            <person name="Cerniglia C.E."/>
        </authorList>
    </citation>
    <scope>NUCLEOTIDE SEQUENCE [LARGE SCALE GENOMIC DNA]</scope>
    <source>
        <strain evidence="2 3">E7593-69</strain>
        <plasmid evidence="2 3">pAZOPL1</plasmid>
    </source>
</reference>
<dbReference type="CDD" id="cd01651">
    <property type="entry name" value="RT_G2_intron"/>
    <property type="match status" value="1"/>
</dbReference>
<evidence type="ECO:0000259" key="1">
    <source>
        <dbReference type="PROSITE" id="PS50878"/>
    </source>
</evidence>
<dbReference type="RefSeq" id="WP_119851362.1">
    <property type="nucleotide sequence ID" value="NZ_CP032413.1"/>
</dbReference>
<dbReference type="EMBL" id="CP032413">
    <property type="protein sequence ID" value="AYB48001.1"/>
    <property type="molecule type" value="Genomic_DNA"/>
</dbReference>
<sequence length="606" mass="70384">MQRLDVVLDILQIKTKVEDYKFTDLYRILYNPELFLRAYSKKASNEGNMTPGSDGKTIDGFSLDRINRIIKSLGNESYRPAPARRTYINKRNGKKRPLGIPSMDDKVVQEAVRVILECLYEPTFSEESFGYRPGRSCHTAILKIRDRCKSTKWWIEGDIEGFFDNIDHEILINILRRKIKDERFLNLIRKFLKAGYVENWMYHKTFSGAPQGGILSPILSNIYLGELDRFMEKLIQEFNKGAARGHSNAWFSANFQVKKFRKHYAASTELKEKKAILGQIRQAELFQRSMSSKDDMDAEFRRLKYFRYADDFIISVIGNKEDAVEIKQKIKQFLKEELKLNLSDEKTFITHNSKPIRFLGYEIEIARSNAGIPTKKGLVKQLNGNVILRMPHERVREFLLKNGYMLIGKDGSWKAKHNKPLTNLDELEIIRSYNASIRGFYNYYQLAHNIFTFHNPYFIIHQSFQKTLANKYRTSASKIRRKYTIDGSLAVTYKNSKGKIVINKLFNGPFKRSEKAFVDVNVDLVPNKLIYTGRGSLMARLAADTCEWCGASQADLEMHHVRKLKGLKGKELWERVMIARQRKTLALCKNCHVDLHKGTLRQYVGC</sequence>
<feature type="domain" description="Reverse transcriptase" evidence="1">
    <location>
        <begin position="69"/>
        <end position="363"/>
    </location>
</feature>
<dbReference type="AlphaFoldDB" id="A0A385TWY5"/>
<dbReference type="InterPro" id="IPR000477">
    <property type="entry name" value="RT_dom"/>
</dbReference>
<dbReference type="Pfam" id="PF21368">
    <property type="entry name" value="AI2M-like_HNH"/>
    <property type="match status" value="1"/>
</dbReference>
<dbReference type="KEGG" id="plw:D5F53_32235"/>
<dbReference type="Pfam" id="PF01348">
    <property type="entry name" value="Intron_maturas2"/>
    <property type="match status" value="1"/>
</dbReference>
<organism evidence="2 3">
    <name type="scientific">Paenibacillus lautus</name>
    <name type="common">Bacillus lautus</name>
    <dbReference type="NCBI Taxonomy" id="1401"/>
    <lineage>
        <taxon>Bacteria</taxon>
        <taxon>Bacillati</taxon>
        <taxon>Bacillota</taxon>
        <taxon>Bacilli</taxon>
        <taxon>Bacillales</taxon>
        <taxon>Paenibacillaceae</taxon>
        <taxon>Paenibacillus</taxon>
    </lineage>
</organism>
<dbReference type="GO" id="GO:0006397">
    <property type="term" value="P:mRNA processing"/>
    <property type="evidence" value="ECO:0007669"/>
    <property type="project" value="InterPro"/>
</dbReference>
<proteinExistence type="predicted"/>
<keyword evidence="2" id="KW-0614">Plasmid</keyword>
<dbReference type="InterPro" id="IPR024937">
    <property type="entry name" value="Domain_X"/>
</dbReference>
<dbReference type="InterPro" id="IPR049030">
    <property type="entry name" value="AI2M-like_HNH"/>
</dbReference>
<dbReference type="Pfam" id="PF00078">
    <property type="entry name" value="RVT_1"/>
    <property type="match status" value="2"/>
</dbReference>
<dbReference type="InterPro" id="IPR051083">
    <property type="entry name" value="GrpII_Intron_Splice-Mob/Def"/>
</dbReference>
<dbReference type="SUPFAM" id="SSF56672">
    <property type="entry name" value="DNA/RNA polymerases"/>
    <property type="match status" value="1"/>
</dbReference>
<name>A0A385TWY5_PAELA</name>
<dbReference type="InterPro" id="IPR043502">
    <property type="entry name" value="DNA/RNA_pol_sf"/>
</dbReference>
<accession>A0A385TWY5</accession>
<dbReference type="Proteomes" id="UP000266552">
    <property type="component" value="Plasmid pAZOPL1"/>
</dbReference>
<evidence type="ECO:0000313" key="3">
    <source>
        <dbReference type="Proteomes" id="UP000266552"/>
    </source>
</evidence>
<dbReference type="PANTHER" id="PTHR34047">
    <property type="entry name" value="NUCLEAR INTRON MATURASE 1, MITOCHONDRIAL-RELATED"/>
    <property type="match status" value="1"/>
</dbReference>
<gene>
    <name evidence="2" type="ORF">D5F53_32235</name>
</gene>
<protein>
    <recommendedName>
        <fullName evidence="1">Reverse transcriptase domain-containing protein</fullName>
    </recommendedName>
</protein>
<geneLocation type="plasmid" evidence="2 3">
    <name>pAZOPL1</name>
</geneLocation>
<evidence type="ECO:0000313" key="2">
    <source>
        <dbReference type="EMBL" id="AYB48001.1"/>
    </source>
</evidence>
<dbReference type="PANTHER" id="PTHR34047:SF8">
    <property type="entry name" value="PROTEIN YKFC"/>
    <property type="match status" value="1"/>
</dbReference>